<dbReference type="AlphaFoldDB" id="A0AA97NT07"/>
<organism evidence="3">
    <name type="scientific">Pyricularia oryzae (strain Y34)</name>
    <name type="common">Rice blast fungus</name>
    <name type="synonym">Magnaporthe oryzae</name>
    <dbReference type="NCBI Taxonomy" id="1143189"/>
    <lineage>
        <taxon>Eukaryota</taxon>
        <taxon>Fungi</taxon>
        <taxon>Dikarya</taxon>
        <taxon>Ascomycota</taxon>
        <taxon>Pezizomycotina</taxon>
        <taxon>Sordariomycetes</taxon>
        <taxon>Sordariomycetidae</taxon>
        <taxon>Magnaporthales</taxon>
        <taxon>Pyriculariaceae</taxon>
        <taxon>Pyricularia</taxon>
    </lineage>
</organism>
<sequence>MVLFFHSELLKGCFNGGIITLQGAINTAPGLDAHLLADHAHEHDVSRLGRGCESVGVPGGARLHRLGAITSSSALAVQVSYVVALSCVMHARLGGDGLELGEWNRGRFGMFFFNAAGHITNTTASQAYRRPTPIMDFALGKAPPRLLVAIGRRFGAIPTMTSDQNGFEMLDEENEAVSHSCVGLGTIGEAEIECTIDWEKSLWGVLGPEMTPAGLLYMNLSFKKPYKSSVARVTVSITLSEDDLPHGAPAGPLLVTQFHGPSEILGSDLVDEPSGSGPSGKDAERYGHTWGFAGLVRMTYRTIQWTFTRYKPDERDSPSTFPIAFVFEHGGRPFNMRVEIKGKLDRRWLYKHPHYGIMKKSAGVLTVIDPGGMPSPPKSLDGFAADLSKSMYMAYHGRKPPWISKPVAPQFFRQENTLDGRTDSSIVSGSLVAGQITSGASATQRAISPDIQTVDPQDIFTAWMNNKHQNKAWNVENRKALRADRLGLIDDFIEELLRDGRAGLATHHPMKIDYTYSAPSRLSSWPWTRKSQTSRITSADSGKSLDESGVDSLQQEDDLTWHMVRFIQPRSVRETIFSEIYSLLMADTPDNTFLQRIQTALEAQRDRTFLPGKVLGEIDQPNADPGSVPRPLEEYVDDKPGLDDDDDDDDRHEEAMKTEPEALQALDATTSFLTTGEPFELYKKDLRDFLEQKRTSEKAVEPECPELARADGVVEAQDMPLLKDEGRYREERLGSILAAKKLGKRLVNRLAVTYWNLGRVWRPRLADGHRRIEWTCDCGMELFADFSVSQGVGVIDALEQSLQSRGPPPSYAGALNSGATPPVTGQSPTPQQGQQPPRAGLNSTSDVNNAGSPIGQTGALQPTNTTNASTPANGVPPTQATDRPKYLALCVNTGGIYKTLAEINTTKMASDAEVFQSMKAAYVQTRGRLSRFWFLFTLWNLRSGYASVTERPKAIPPSGSIEYEYNPDPLTPMPPMPPEIFIHYLSHEDGDLAPSRMDWLPRLPKRLDKKVVEGGESCIGFGLHIIEGPNREVIFWVTMLTIFASATVMITWSAAKGDVQGGSAIATLIFALPPAILSAFLFKLGA</sequence>
<feature type="transmembrane region" description="Helical" evidence="2">
    <location>
        <begin position="1064"/>
        <end position="1082"/>
    </location>
</feature>
<dbReference type="Proteomes" id="UP000011086">
    <property type="component" value="Unassembled WGS sequence"/>
</dbReference>
<name>A0AA97NT07_PYRO3</name>
<evidence type="ECO:0000256" key="2">
    <source>
        <dbReference type="SAM" id="Phobius"/>
    </source>
</evidence>
<feature type="region of interest" description="Disordered" evidence="1">
    <location>
        <begin position="803"/>
        <end position="881"/>
    </location>
</feature>
<evidence type="ECO:0000313" key="3">
    <source>
        <dbReference type="EMBL" id="ELQ35688.1"/>
    </source>
</evidence>
<keyword evidence="2" id="KW-0472">Membrane</keyword>
<feature type="region of interest" description="Disordered" evidence="1">
    <location>
        <begin position="614"/>
        <end position="656"/>
    </location>
</feature>
<evidence type="ECO:0000256" key="1">
    <source>
        <dbReference type="SAM" id="MobiDB-lite"/>
    </source>
</evidence>
<keyword evidence="2" id="KW-1133">Transmembrane helix</keyword>
<proteinExistence type="predicted"/>
<gene>
    <name evidence="3" type="ORF">OOU_Y34scaffold00693g11</name>
</gene>
<feature type="compositionally biased region" description="Basic and acidic residues" evidence="1">
    <location>
        <begin position="631"/>
        <end position="642"/>
    </location>
</feature>
<dbReference type="EMBL" id="JH793988">
    <property type="protein sequence ID" value="ELQ35688.1"/>
    <property type="molecule type" value="Genomic_DNA"/>
</dbReference>
<keyword evidence="2" id="KW-0812">Transmembrane</keyword>
<feature type="compositionally biased region" description="Low complexity" evidence="1">
    <location>
        <begin position="862"/>
        <end position="873"/>
    </location>
</feature>
<protein>
    <submittedName>
        <fullName evidence="3">Uncharacterized protein</fullName>
    </submittedName>
</protein>
<feature type="compositionally biased region" description="Polar residues" evidence="1">
    <location>
        <begin position="841"/>
        <end position="861"/>
    </location>
</feature>
<reference evidence="3" key="1">
    <citation type="journal article" date="2012" name="PLoS Genet.">
        <title>Comparative analysis of the genomes of two field isolates of the rice blast fungus Magnaporthe oryzae.</title>
        <authorList>
            <person name="Xue M."/>
            <person name="Yang J."/>
            <person name="Li Z."/>
            <person name="Hu S."/>
            <person name="Yao N."/>
            <person name="Dean R.A."/>
            <person name="Zhao W."/>
            <person name="Shen M."/>
            <person name="Zhang H."/>
            <person name="Li C."/>
            <person name="Liu L."/>
            <person name="Cao L."/>
            <person name="Xu X."/>
            <person name="Xing Y."/>
            <person name="Hsiang T."/>
            <person name="Zhang Z."/>
            <person name="Xu J.R."/>
            <person name="Peng Y.L."/>
        </authorList>
    </citation>
    <scope>NUCLEOTIDE SEQUENCE</scope>
    <source>
        <strain evidence="3">Y34</strain>
    </source>
</reference>
<accession>A0AA97NT07</accession>
<feature type="transmembrane region" description="Helical" evidence="2">
    <location>
        <begin position="1033"/>
        <end position="1052"/>
    </location>
</feature>
<feature type="compositionally biased region" description="Low complexity" evidence="1">
    <location>
        <begin position="820"/>
        <end position="837"/>
    </location>
</feature>